<comment type="similarity">
    <text evidence="1">Belongs to the ATP-dependent DNA ligase family.</text>
</comment>
<dbReference type="SUPFAM" id="SSF50249">
    <property type="entry name" value="Nucleic acid-binding proteins"/>
    <property type="match status" value="1"/>
</dbReference>
<feature type="non-terminal residue" evidence="4">
    <location>
        <position position="1"/>
    </location>
</feature>
<feature type="region of interest" description="Disordered" evidence="3">
    <location>
        <begin position="69"/>
        <end position="95"/>
    </location>
</feature>
<dbReference type="InterPro" id="IPR012340">
    <property type="entry name" value="NA-bd_OB-fold"/>
</dbReference>
<name>A0A8S2YJ86_9BILA</name>
<dbReference type="InterPro" id="IPR050191">
    <property type="entry name" value="ATP-dep_DNA_ligase"/>
</dbReference>
<dbReference type="EMBL" id="CAJOBA010115474">
    <property type="protein sequence ID" value="CAF4566102.1"/>
    <property type="molecule type" value="Genomic_DNA"/>
</dbReference>
<gene>
    <name evidence="4" type="ORF">TMI583_LOCUS50044</name>
</gene>
<sequence>GAEFSQSKAHTANGISIRFPRVTKVRDDKTWKEATNLAYLIKLFEKSKPTVIFKDEDMNDEIDEDELGFSFSNNTNNNNGIDEKSLKRSVDDVET</sequence>
<feature type="compositionally biased region" description="Basic and acidic residues" evidence="3">
    <location>
        <begin position="81"/>
        <end position="95"/>
    </location>
</feature>
<dbReference type="PROSITE" id="PS00018">
    <property type="entry name" value="EF_HAND_1"/>
    <property type="match status" value="1"/>
</dbReference>
<dbReference type="AlphaFoldDB" id="A0A8S2YJ86"/>
<dbReference type="Proteomes" id="UP000682733">
    <property type="component" value="Unassembled WGS sequence"/>
</dbReference>
<feature type="non-terminal residue" evidence="4">
    <location>
        <position position="95"/>
    </location>
</feature>
<organism evidence="4 5">
    <name type="scientific">Didymodactylos carnosus</name>
    <dbReference type="NCBI Taxonomy" id="1234261"/>
    <lineage>
        <taxon>Eukaryota</taxon>
        <taxon>Metazoa</taxon>
        <taxon>Spiralia</taxon>
        <taxon>Gnathifera</taxon>
        <taxon>Rotifera</taxon>
        <taxon>Eurotatoria</taxon>
        <taxon>Bdelloidea</taxon>
        <taxon>Philodinida</taxon>
        <taxon>Philodinidae</taxon>
        <taxon>Didymodactylos</taxon>
    </lineage>
</organism>
<dbReference type="GO" id="GO:0006302">
    <property type="term" value="P:double-strand break repair"/>
    <property type="evidence" value="ECO:0007669"/>
    <property type="project" value="TreeGrafter"/>
</dbReference>
<protein>
    <submittedName>
        <fullName evidence="4">Uncharacterized protein</fullName>
    </submittedName>
</protein>
<evidence type="ECO:0000256" key="1">
    <source>
        <dbReference type="ARBA" id="ARBA00007572"/>
    </source>
</evidence>
<evidence type="ECO:0000256" key="3">
    <source>
        <dbReference type="SAM" id="MobiDB-lite"/>
    </source>
</evidence>
<dbReference type="Gene3D" id="2.40.50.140">
    <property type="entry name" value="Nucleic acid-binding proteins"/>
    <property type="match status" value="1"/>
</dbReference>
<evidence type="ECO:0000313" key="5">
    <source>
        <dbReference type="Proteomes" id="UP000682733"/>
    </source>
</evidence>
<dbReference type="PANTHER" id="PTHR45674:SF9">
    <property type="entry name" value="DNA LIGASE 3"/>
    <property type="match status" value="1"/>
</dbReference>
<dbReference type="PANTHER" id="PTHR45674">
    <property type="entry name" value="DNA LIGASE 1/3 FAMILY MEMBER"/>
    <property type="match status" value="1"/>
</dbReference>
<evidence type="ECO:0000313" key="4">
    <source>
        <dbReference type="EMBL" id="CAF4566102.1"/>
    </source>
</evidence>
<keyword evidence="2" id="KW-0436">Ligase</keyword>
<accession>A0A8S2YJ86</accession>
<proteinExistence type="inferred from homology"/>
<reference evidence="4" key="1">
    <citation type="submission" date="2021-02" db="EMBL/GenBank/DDBJ databases">
        <authorList>
            <person name="Nowell W R."/>
        </authorList>
    </citation>
    <scope>NUCLEOTIDE SEQUENCE</scope>
</reference>
<dbReference type="GO" id="GO:0070421">
    <property type="term" value="C:DNA ligase III-XRCC1 complex"/>
    <property type="evidence" value="ECO:0007669"/>
    <property type="project" value="TreeGrafter"/>
</dbReference>
<dbReference type="GO" id="GO:0003910">
    <property type="term" value="F:DNA ligase (ATP) activity"/>
    <property type="evidence" value="ECO:0007669"/>
    <property type="project" value="TreeGrafter"/>
</dbReference>
<comment type="caution">
    <text evidence="4">The sequence shown here is derived from an EMBL/GenBank/DDBJ whole genome shotgun (WGS) entry which is preliminary data.</text>
</comment>
<dbReference type="InterPro" id="IPR018247">
    <property type="entry name" value="EF_Hand_1_Ca_BS"/>
</dbReference>
<evidence type="ECO:0000256" key="2">
    <source>
        <dbReference type="ARBA" id="ARBA00022598"/>
    </source>
</evidence>
<dbReference type="GO" id="GO:0006273">
    <property type="term" value="P:lagging strand elongation"/>
    <property type="evidence" value="ECO:0007669"/>
    <property type="project" value="TreeGrafter"/>
</dbReference>